<feature type="domain" description="Inosine/uridine-preferring nucleoside hydrolase" evidence="4">
    <location>
        <begin position="33"/>
        <end position="238"/>
    </location>
</feature>
<dbReference type="Pfam" id="PF01156">
    <property type="entry name" value="IU_nuc_hydro"/>
    <property type="match status" value="1"/>
</dbReference>
<keyword evidence="6" id="KW-1185">Reference proteome</keyword>
<evidence type="ECO:0000259" key="4">
    <source>
        <dbReference type="Pfam" id="PF01156"/>
    </source>
</evidence>
<evidence type="ECO:0000256" key="2">
    <source>
        <dbReference type="ARBA" id="ARBA00022801"/>
    </source>
</evidence>
<evidence type="ECO:0000256" key="1">
    <source>
        <dbReference type="ARBA" id="ARBA00009176"/>
    </source>
</evidence>
<proteinExistence type="inferred from homology"/>
<evidence type="ECO:0000256" key="3">
    <source>
        <dbReference type="ARBA" id="ARBA00023295"/>
    </source>
</evidence>
<dbReference type="GO" id="GO:0008477">
    <property type="term" value="F:purine nucleosidase activity"/>
    <property type="evidence" value="ECO:0007669"/>
    <property type="project" value="TreeGrafter"/>
</dbReference>
<evidence type="ECO:0000313" key="5">
    <source>
        <dbReference type="EMBL" id="URD72685.1"/>
    </source>
</evidence>
<evidence type="ECO:0000313" key="6">
    <source>
        <dbReference type="Proteomes" id="UP001055439"/>
    </source>
</evidence>
<comment type="similarity">
    <text evidence="1">Belongs to the IUNH family.</text>
</comment>
<dbReference type="GO" id="GO:0005829">
    <property type="term" value="C:cytosol"/>
    <property type="evidence" value="ECO:0007669"/>
    <property type="project" value="TreeGrafter"/>
</dbReference>
<keyword evidence="3" id="KW-0326">Glycosidase</keyword>
<dbReference type="InterPro" id="IPR001910">
    <property type="entry name" value="Inosine/uridine_hydrolase_dom"/>
</dbReference>
<dbReference type="Proteomes" id="UP001055439">
    <property type="component" value="Chromosome 1"/>
</dbReference>
<dbReference type="Gene3D" id="3.90.245.10">
    <property type="entry name" value="Ribonucleoside hydrolase-like"/>
    <property type="match status" value="1"/>
</dbReference>
<gene>
    <name evidence="5" type="ORF">MUK42_17481</name>
</gene>
<dbReference type="GO" id="GO:0006152">
    <property type="term" value="P:purine nucleoside catabolic process"/>
    <property type="evidence" value="ECO:0007669"/>
    <property type="project" value="TreeGrafter"/>
</dbReference>
<dbReference type="AlphaFoldDB" id="A0A9E7E8W5"/>
<dbReference type="InterPro" id="IPR023186">
    <property type="entry name" value="IUNH"/>
</dbReference>
<dbReference type="CDD" id="cd02650">
    <property type="entry name" value="nuc_hydro_CaPnhB"/>
    <property type="match status" value="1"/>
</dbReference>
<keyword evidence="2 5" id="KW-0378">Hydrolase</keyword>
<dbReference type="SUPFAM" id="SSF53590">
    <property type="entry name" value="Nucleoside hydrolase"/>
    <property type="match status" value="1"/>
</dbReference>
<dbReference type="PANTHER" id="PTHR12304">
    <property type="entry name" value="INOSINE-URIDINE PREFERRING NUCLEOSIDE HYDROLASE"/>
    <property type="match status" value="1"/>
</dbReference>
<accession>A0A9E7E8W5</accession>
<dbReference type="OrthoDB" id="432381at2759"/>
<dbReference type="EMBL" id="CP097502">
    <property type="protein sequence ID" value="URD72685.1"/>
    <property type="molecule type" value="Genomic_DNA"/>
</dbReference>
<protein>
    <submittedName>
        <fullName evidence="5">Inosine-uridine preferring nucleoside hydrolase</fullName>
    </submittedName>
</protein>
<reference evidence="5" key="1">
    <citation type="submission" date="2022-05" db="EMBL/GenBank/DDBJ databases">
        <title>The Musa troglodytarum L. genome provides insights into the mechanism of non-climacteric behaviour and enrichment of carotenoids.</title>
        <authorList>
            <person name="Wang J."/>
        </authorList>
    </citation>
    <scope>NUCLEOTIDE SEQUENCE</scope>
    <source>
        <tissue evidence="5">Leaf</tissue>
    </source>
</reference>
<organism evidence="5 6">
    <name type="scientific">Musa troglodytarum</name>
    <name type="common">fe'i banana</name>
    <dbReference type="NCBI Taxonomy" id="320322"/>
    <lineage>
        <taxon>Eukaryota</taxon>
        <taxon>Viridiplantae</taxon>
        <taxon>Streptophyta</taxon>
        <taxon>Embryophyta</taxon>
        <taxon>Tracheophyta</taxon>
        <taxon>Spermatophyta</taxon>
        <taxon>Magnoliopsida</taxon>
        <taxon>Liliopsida</taxon>
        <taxon>Zingiberales</taxon>
        <taxon>Musaceae</taxon>
        <taxon>Musa</taxon>
    </lineage>
</organism>
<sequence length="287" mass="30830">MESNSIDGYLENNGNHAPFDGPLKVIIDTEPGIGLTTIFGNVSTEDATRNALLLCEIAGHPEVPVAEGSHERLKGGKPRVADFVHGSDGLGNIFLPPRLGKQIEKTASEFLVEKVSQYPGDVCILALGPLTNLALAIKRDSSFANKVKKVVVLGGTLFAAGNVNPAAEANIYGDPEAADVVFTCGADVVVVGINGTTQVKLTDADLSELRNSKGKHSQILYDMCKFYLDWHVKSDGVYVMSYLMQVFSHMILWSPSNPWTGYSPVSVAWAVDAPGVLSFIKQLLMKP</sequence>
<dbReference type="PANTHER" id="PTHR12304:SF1">
    <property type="entry name" value="URIDINE NUCLEOSIDASE 1"/>
    <property type="match status" value="1"/>
</dbReference>
<name>A0A9E7E8W5_9LILI</name>
<dbReference type="InterPro" id="IPR036452">
    <property type="entry name" value="Ribo_hydro-like"/>
</dbReference>